<organism evidence="1">
    <name type="scientific">Candidatus Electrothrix aestuarii</name>
    <dbReference type="NCBI Taxonomy" id="3062594"/>
    <lineage>
        <taxon>Bacteria</taxon>
        <taxon>Pseudomonadati</taxon>
        <taxon>Thermodesulfobacteriota</taxon>
        <taxon>Desulfobulbia</taxon>
        <taxon>Desulfobulbales</taxon>
        <taxon>Desulfobulbaceae</taxon>
        <taxon>Candidatus Electrothrix</taxon>
    </lineage>
</organism>
<dbReference type="GO" id="GO:0003676">
    <property type="term" value="F:nucleic acid binding"/>
    <property type="evidence" value="ECO:0007669"/>
    <property type="project" value="InterPro"/>
</dbReference>
<dbReference type="InterPro" id="IPR002052">
    <property type="entry name" value="DNA_methylase_N6_adenine_CS"/>
</dbReference>
<reference evidence="1" key="1">
    <citation type="journal article" date="2024" name="Syst. Appl. Microbiol.">
        <title>First single-strain enrichments of Electrothrix cable bacteria, description of E. aestuarii sp. nov. and E. rattekaaiensis sp. nov., and proposal of a cable bacteria taxonomy following the rules of the SeqCode.</title>
        <authorList>
            <person name="Plum-Jensen L.E."/>
            <person name="Schramm A."/>
            <person name="Marshall I.P.G."/>
        </authorList>
    </citation>
    <scope>NUCLEOTIDE SEQUENCE</scope>
    <source>
        <strain evidence="1">Rat1</strain>
    </source>
</reference>
<gene>
    <name evidence="1" type="ORF">Q3M24_02810</name>
</gene>
<name>A0AAU8LWU6_9BACT</name>
<dbReference type="SUPFAM" id="SSF53335">
    <property type="entry name" value="S-adenosyl-L-methionine-dependent methyltransferases"/>
    <property type="match status" value="2"/>
</dbReference>
<dbReference type="GO" id="GO:0008168">
    <property type="term" value="F:methyltransferase activity"/>
    <property type="evidence" value="ECO:0007669"/>
    <property type="project" value="UniProtKB-KW"/>
</dbReference>
<accession>A0AAU8LWU6</accession>
<dbReference type="KEGG" id="eaj:Q3M24_02810"/>
<dbReference type="PROSITE" id="PS00092">
    <property type="entry name" value="N6_MTASE"/>
    <property type="match status" value="1"/>
</dbReference>
<dbReference type="Gene3D" id="3.40.50.150">
    <property type="entry name" value="Vaccinia Virus protein VP39"/>
    <property type="match status" value="2"/>
</dbReference>
<proteinExistence type="predicted"/>
<keyword evidence="1" id="KW-0808">Transferase</keyword>
<dbReference type="REBASE" id="963941">
    <property type="entry name" value="M.EaeRat1ORF2810P"/>
</dbReference>
<keyword evidence="1" id="KW-0489">Methyltransferase</keyword>
<sequence>MIEQNFNIPFIANIALREKQIQQNYRPIIAVHKWFARRPGTLFRGLLLSEFSEKPLEQAFYESNNLAGLQIADPFMGGGTPILEANRVGCDVTGFDINPMSYWIVKQEIEHLDLDAYAQAAKELRTTLENEIGSLYRTRCTQCGSEEAHVKYFLWVKTIPCLQCKEEIDLFPGYLLSANARHPKNVLICHSCGELTETDDKKDPGPCSHCATELTATGPAKRSRCTCSACGTDNRYPNAALGAPRHRLFALEYHCLRCKPTHTGRFFKKPDKQDLARLQEVDTRWSGMRPEFVPDDEIPSGDETDRLHRWGYTRYQEMFNKRQLLGLELSAKLIAKTANERVRNALATNLSDLLRYQNMLCRYDSRALKSLDIFSVHGFPVGLIQCESNLLGIMNPGSKACVGSGGWANIIEKFKKAKAYCDHPFEVIHEGRKKKNIPIAGEWIGDHLNGDSTTPSRVVNIACQDAASCTLPDASLDAVFTDPPYFGNVQYAELMDFCYVWLKKLVNGNASAFAADSTRSPEELTGNVDMGRGIEHFTDGLSSVFQRMAKALKIGSPLAFTYHHNKIEAYYPVAVAILDAGLTCSASLPCPAEMGASIHISGTGSSIIDTVFVCRQTGTMQRKWLTDSPDELARIVEQDVALLKTGNVKPTAGDIRCIIYGHMVRLAIWSLRLDWKKTAPITTRIAQVQQWLQDFGDWSDVEKNMSHTTTKHELPLFALHENNAEYRAEHDDIPF</sequence>
<reference evidence="1" key="2">
    <citation type="submission" date="2024-06" db="EMBL/GenBank/DDBJ databases">
        <authorList>
            <person name="Plum-Jensen L.E."/>
            <person name="Schramm A."/>
            <person name="Marshall I.P.G."/>
        </authorList>
    </citation>
    <scope>NUCLEOTIDE SEQUENCE</scope>
    <source>
        <strain evidence="1">Rat1</strain>
    </source>
</reference>
<dbReference type="EMBL" id="CP159373">
    <property type="protein sequence ID" value="XCN73701.1"/>
    <property type="molecule type" value="Genomic_DNA"/>
</dbReference>
<dbReference type="GO" id="GO:0032259">
    <property type="term" value="P:methylation"/>
    <property type="evidence" value="ECO:0007669"/>
    <property type="project" value="UniProtKB-KW"/>
</dbReference>
<dbReference type="InterPro" id="IPR029063">
    <property type="entry name" value="SAM-dependent_MTases_sf"/>
</dbReference>
<evidence type="ECO:0000313" key="1">
    <source>
        <dbReference type="EMBL" id="XCN73701.1"/>
    </source>
</evidence>
<dbReference type="AlphaFoldDB" id="A0AAU8LWU6"/>
<protein>
    <submittedName>
        <fullName evidence="1">DNA methylase</fullName>
    </submittedName>
</protein>